<keyword evidence="1" id="KW-1133">Transmembrane helix</keyword>
<dbReference type="HOGENOM" id="CLU_379364_0_0_6"/>
<dbReference type="GeneID" id="72427351"/>
<dbReference type="Gene3D" id="1.25.40.10">
    <property type="entry name" value="Tetratricopeptide repeat domain"/>
    <property type="match status" value="2"/>
</dbReference>
<keyword evidence="4" id="KW-1185">Reference proteome</keyword>
<dbReference type="AlphaFoldDB" id="I4WY88"/>
<keyword evidence="1" id="KW-0472">Membrane</keyword>
<name>I4WY88_9GAMM</name>
<dbReference type="KEGG" id="rhd:R2APBS1_2647"/>
<dbReference type="InterPro" id="IPR035897">
    <property type="entry name" value="Toll_tir_struct_dom_sf"/>
</dbReference>
<dbReference type="RefSeq" id="WP_007507958.1">
    <property type="nucleotide sequence ID" value="NC_020541.1"/>
</dbReference>
<dbReference type="STRING" id="666685.R2APBS1_2647"/>
<dbReference type="InterPro" id="IPR011990">
    <property type="entry name" value="TPR-like_helical_dom_sf"/>
</dbReference>
<sequence length="737" mass="79065" precursor="true">MTPASATPACRYRAFISYSHRDKAWAGWLHRALETYAVPKRLVGQATAFGEIPARLAPIFRDRDELASATDLGRKVNEALAQSESLLVICSPHSASSRWVNEEVLAFKRLGRSERIFCLIVDGEPGASELPGRAAEECFAPALRHPLGADGELSHQRTEPIAADVRPGKDGKANAKLKLIAGMLDVGLDVLKRRELQRRARRMAALATLALIVMAGTTALAITALIARHAAVVASQAAERRQKQAESLVNFMLGDLNDKLARTSRLDLLEAVDDHAMSYFQALPTADVTDEALAQRAKALEKIGSMRLDQGHLPAAMTSYQAALKLAGALADGAPADVPRQLAVAEIHAFIGMTHWRQGQLDAAQRDFVAAQAILQRARVLAPDDTQLQFQLATIDNNLGHAMEARGRLDDAMLSYRSMLLLMRKLVAAQPGNAEWAASLGVAHNNLGKLALMRGELATAIAQYAADDAIESALAARDPKDTSQRDSMLTVHAILGRTQALAGNVTSGIAGLQQAVDIAMQLRTADPGNTDFQEHAALYATQLSRLRRLSGGATAPAALTAQALAIFASLTRQDPDNTAWQRGFAEARLEQAAQSRAAGRTDVARAQARAVLSMLDPLLAQQPDDRATLLATVGAKLLLAAVTDDASAAQQLRDDALSAVKAVKSGGSDPRLLALQIEALLALGRKTEAQPVIRQLWSSGYRDAALLAVLRRERIDYPVNAAFQQKLLAATDTSARQ</sequence>
<reference evidence="3 4" key="1">
    <citation type="submission" date="2012-04" db="EMBL/GenBank/DDBJ databases">
        <title>Complete genome of Rhodanobacter sp. 2APBS1.</title>
        <authorList>
            <consortium name="US DOE Joint Genome Institute"/>
            <person name="Huntemann M."/>
            <person name="Wei C.-L."/>
            <person name="Han J."/>
            <person name="Detter J.C."/>
            <person name="Han C."/>
            <person name="Tapia R."/>
            <person name="Munk A.C.C."/>
            <person name="Chen A."/>
            <person name="Krypides N."/>
            <person name="Mavromatis K."/>
            <person name="Markowitz V."/>
            <person name="Szeto E."/>
            <person name="Ivanova N."/>
            <person name="Mikhailova N."/>
            <person name="Ovchinnikova G."/>
            <person name="Pagani I."/>
            <person name="Pati A."/>
            <person name="Goodwin L."/>
            <person name="Peters L."/>
            <person name="Pitluck S."/>
            <person name="Woyke T."/>
            <person name="Prakash O."/>
            <person name="Elkins J."/>
            <person name="Brown S."/>
            <person name="Palumbo A."/>
            <person name="Hemme C."/>
            <person name="Zhou J."/>
            <person name="Watson D."/>
            <person name="Jardine P."/>
            <person name="Kostka J."/>
            <person name="Green S."/>
        </authorList>
    </citation>
    <scope>NUCLEOTIDE SEQUENCE [LARGE SCALE GENOMIC DNA]</scope>
    <source>
        <strain evidence="3 4">2APBS1</strain>
    </source>
</reference>
<dbReference type="eggNOG" id="COG0457">
    <property type="taxonomic scope" value="Bacteria"/>
</dbReference>
<organism evidence="3 4">
    <name type="scientific">Rhodanobacter denitrificans</name>
    <dbReference type="NCBI Taxonomy" id="666685"/>
    <lineage>
        <taxon>Bacteria</taxon>
        <taxon>Pseudomonadati</taxon>
        <taxon>Pseudomonadota</taxon>
        <taxon>Gammaproteobacteria</taxon>
        <taxon>Lysobacterales</taxon>
        <taxon>Rhodanobacteraceae</taxon>
        <taxon>Rhodanobacter</taxon>
    </lineage>
</organism>
<dbReference type="Gene3D" id="3.40.50.10140">
    <property type="entry name" value="Toll/interleukin-1 receptor homology (TIR) domain"/>
    <property type="match status" value="1"/>
</dbReference>
<evidence type="ECO:0000313" key="3">
    <source>
        <dbReference type="EMBL" id="AGG89729.1"/>
    </source>
</evidence>
<feature type="transmembrane region" description="Helical" evidence="1">
    <location>
        <begin position="203"/>
        <end position="227"/>
    </location>
</feature>
<dbReference type="PATRIC" id="fig|666685.9.peg.505"/>
<dbReference type="Pfam" id="PF13676">
    <property type="entry name" value="TIR_2"/>
    <property type="match status" value="1"/>
</dbReference>
<dbReference type="SUPFAM" id="SSF48452">
    <property type="entry name" value="TPR-like"/>
    <property type="match status" value="1"/>
</dbReference>
<dbReference type="OrthoDB" id="7308181at2"/>
<gene>
    <name evidence="3" type="ORF">R2APBS1_2647</name>
</gene>
<evidence type="ECO:0000256" key="1">
    <source>
        <dbReference type="SAM" id="Phobius"/>
    </source>
</evidence>
<keyword evidence="1" id="KW-0812">Transmembrane</keyword>
<evidence type="ECO:0000259" key="2">
    <source>
        <dbReference type="Pfam" id="PF13676"/>
    </source>
</evidence>
<dbReference type="Proteomes" id="UP000011859">
    <property type="component" value="Chromosome"/>
</dbReference>
<evidence type="ECO:0000313" key="4">
    <source>
        <dbReference type="Proteomes" id="UP000011859"/>
    </source>
</evidence>
<dbReference type="EMBL" id="CP003470">
    <property type="protein sequence ID" value="AGG89729.1"/>
    <property type="molecule type" value="Genomic_DNA"/>
</dbReference>
<protein>
    <submittedName>
        <fullName evidence="3">TIR-like domain-containing protein (DUF1863)</fullName>
    </submittedName>
</protein>
<accession>M4NFS1</accession>
<accession>I4WY88</accession>
<dbReference type="GO" id="GO:0007165">
    <property type="term" value="P:signal transduction"/>
    <property type="evidence" value="ECO:0007669"/>
    <property type="project" value="InterPro"/>
</dbReference>
<proteinExistence type="predicted"/>
<dbReference type="SUPFAM" id="SSF52200">
    <property type="entry name" value="Toll/Interleukin receptor TIR domain"/>
    <property type="match status" value="1"/>
</dbReference>
<dbReference type="InterPro" id="IPR000157">
    <property type="entry name" value="TIR_dom"/>
</dbReference>
<feature type="domain" description="TIR" evidence="2">
    <location>
        <begin position="15"/>
        <end position="125"/>
    </location>
</feature>